<evidence type="ECO:0000313" key="2">
    <source>
        <dbReference type="EMBL" id="NPE14392.1"/>
    </source>
</evidence>
<sequence>MSMCVGTALVGCSSDDAVVDGGDNKGIASETQYLTVNLVTNSTNGTRAAGDLTEDDPNNAKYEEGLANENEVKKVRFYFFDASGNPAAVRKTTDGFSNYLDWNKNISDEGSDMPNVEKVLSATLVLQSPLGDNTTETTQLVAIVNPEGDANDKLSLASLAEITGNYGDVSNGFVMSNSTYYMAAGDVKNKKMTVSVEGKVKATSGEALNDPVQIYVERTMAKVRLNSGLTAVKEIEGVKIYSTAKGEEKQTFTEMTGGESVEKEIFVKFLGWNTTAVADKSRLVKEISTKWPANLLGENMPWNWSEFSRSFWAVNASGVAYQYGAFQNGSADDNKFQAQAMTKFDKSQWVYINENATDVANMDDGKDPTTPTKVIISAQLVDENGNPIDIAEYGDTRTTVSELKKLYADNCGLYRKTVTGEGADAVTTFTKIEPKDITFKTISDLDNDNHKPDINKAGRYKVYAQLTTDAEKTEWYPSNNKDAVALSTADANGSLKALGTAKVWSEGRTYYYFDIKHLGNKKNGVVRNHIYDANITALTGLGTPVYNPDEIIYPEKPEDDDNSFIAAQINILSWRVVANDVTLDW</sequence>
<proteinExistence type="predicted"/>
<name>A0ABX2AUG8_9BACT</name>
<dbReference type="Proteomes" id="UP001193734">
    <property type="component" value="Unassembled WGS sequence"/>
</dbReference>
<keyword evidence="3" id="KW-1185">Reference proteome</keyword>
<protein>
    <submittedName>
        <fullName evidence="2">Fimbria major subunit</fullName>
    </submittedName>
</protein>
<evidence type="ECO:0000259" key="1">
    <source>
        <dbReference type="Pfam" id="PF15495"/>
    </source>
</evidence>
<dbReference type="Pfam" id="PF15495">
    <property type="entry name" value="Fimbrillin_C"/>
    <property type="match status" value="1"/>
</dbReference>
<dbReference type="EMBL" id="JABKKE010000013">
    <property type="protein sequence ID" value="NPE14392.1"/>
    <property type="molecule type" value="Genomic_DNA"/>
</dbReference>
<comment type="caution">
    <text evidence="2">The sequence shown here is derived from an EMBL/GenBank/DDBJ whole genome shotgun (WGS) entry which is preliminary data.</text>
</comment>
<organism evidence="2 3">
    <name type="scientific">Xylanibacter rodentium</name>
    <dbReference type="NCBI Taxonomy" id="2736289"/>
    <lineage>
        <taxon>Bacteria</taxon>
        <taxon>Pseudomonadati</taxon>
        <taxon>Bacteroidota</taxon>
        <taxon>Bacteroidia</taxon>
        <taxon>Bacteroidales</taxon>
        <taxon>Prevotellaceae</taxon>
        <taxon>Xylanibacter</taxon>
    </lineage>
</organism>
<gene>
    <name evidence="2" type="ORF">HPS55_08650</name>
</gene>
<accession>A0ABX2AUG8</accession>
<dbReference type="Gene3D" id="2.60.40.3690">
    <property type="match status" value="1"/>
</dbReference>
<feature type="domain" description="Minor fimbrium subunit Mfa1 C-terminal" evidence="1">
    <location>
        <begin position="504"/>
        <end position="579"/>
    </location>
</feature>
<dbReference type="RefSeq" id="WP_172175065.1">
    <property type="nucleotide sequence ID" value="NZ_CASGIA010000036.1"/>
</dbReference>
<reference evidence="2 3" key="1">
    <citation type="submission" date="2020-05" db="EMBL/GenBank/DDBJ databases">
        <title>Distinct polysaccharide utilization as determinants for interspecies competition between intestinal Prevotella spp.</title>
        <authorList>
            <person name="Galvez E.J.C."/>
            <person name="Iljazovic A."/>
            <person name="Strowig T."/>
        </authorList>
    </citation>
    <scope>NUCLEOTIDE SEQUENCE [LARGE SCALE GENOMIC DNA]</scope>
    <source>
        <strain evidence="2 3">PROD</strain>
    </source>
</reference>
<dbReference type="Gene3D" id="2.60.40.2580">
    <property type="match status" value="1"/>
</dbReference>
<evidence type="ECO:0000313" key="3">
    <source>
        <dbReference type="Proteomes" id="UP001193734"/>
    </source>
</evidence>
<dbReference type="GeneID" id="82157835"/>
<dbReference type="InterPro" id="IPR029140">
    <property type="entry name" value="Mfa1_C"/>
</dbReference>